<feature type="transmembrane region" description="Helical" evidence="2">
    <location>
        <begin position="595"/>
        <end position="615"/>
    </location>
</feature>
<keyword evidence="5" id="KW-1185">Reference proteome</keyword>
<dbReference type="InterPro" id="IPR027954">
    <property type="entry name" value="Transcobalamin-like_C"/>
</dbReference>
<evidence type="ECO:0000313" key="5">
    <source>
        <dbReference type="Proteomes" id="UP000784880"/>
    </source>
</evidence>
<protein>
    <submittedName>
        <fullName evidence="4">DUF4430 domain-containing protein</fullName>
    </submittedName>
</protein>
<dbReference type="EMBL" id="JAHQCS010000091">
    <property type="protein sequence ID" value="MBU9712004.1"/>
    <property type="molecule type" value="Genomic_DNA"/>
</dbReference>
<dbReference type="Pfam" id="PF14478">
    <property type="entry name" value="DUF4430"/>
    <property type="match status" value="2"/>
</dbReference>
<feature type="region of interest" description="Disordered" evidence="1">
    <location>
        <begin position="530"/>
        <end position="589"/>
    </location>
</feature>
<evidence type="ECO:0000313" key="4">
    <source>
        <dbReference type="EMBL" id="MBU9712004.1"/>
    </source>
</evidence>
<keyword evidence="2" id="KW-1133">Transmembrane helix</keyword>
<dbReference type="CDD" id="cd00688">
    <property type="entry name" value="ISOPREN_C2_like"/>
    <property type="match status" value="1"/>
</dbReference>
<feature type="compositionally biased region" description="Acidic residues" evidence="1">
    <location>
        <begin position="563"/>
        <end position="574"/>
    </location>
</feature>
<reference evidence="4 5" key="1">
    <citation type="submission" date="2021-06" db="EMBL/GenBank/DDBJ databases">
        <title>Bacillus sp. RD4P76, an endophyte from a halophyte.</title>
        <authorList>
            <person name="Sun J.-Q."/>
        </authorList>
    </citation>
    <scope>NUCLEOTIDE SEQUENCE [LARGE SCALE GENOMIC DNA]</scope>
    <source>
        <strain evidence="4 5">CGMCC 1.15917</strain>
    </source>
</reference>
<comment type="caution">
    <text evidence="4">The sequence shown here is derived from an EMBL/GenBank/DDBJ whole genome shotgun (WGS) entry which is preliminary data.</text>
</comment>
<name>A0ABS6JEA8_9BACI</name>
<evidence type="ECO:0000259" key="3">
    <source>
        <dbReference type="Pfam" id="PF14478"/>
    </source>
</evidence>
<organism evidence="4 5">
    <name type="scientific">Evansella tamaricis</name>
    <dbReference type="NCBI Taxonomy" id="2069301"/>
    <lineage>
        <taxon>Bacteria</taxon>
        <taxon>Bacillati</taxon>
        <taxon>Bacillota</taxon>
        <taxon>Bacilli</taxon>
        <taxon>Bacillales</taxon>
        <taxon>Bacillaceae</taxon>
        <taxon>Evansella</taxon>
    </lineage>
</organism>
<evidence type="ECO:0000256" key="1">
    <source>
        <dbReference type="SAM" id="MobiDB-lite"/>
    </source>
</evidence>
<feature type="domain" description="Transcobalamin-like C-terminal" evidence="3">
    <location>
        <begin position="84"/>
        <end position="125"/>
    </location>
</feature>
<evidence type="ECO:0000256" key="2">
    <source>
        <dbReference type="SAM" id="Phobius"/>
    </source>
</evidence>
<feature type="domain" description="Transcobalamin-like C-terminal" evidence="3">
    <location>
        <begin position="164"/>
        <end position="231"/>
    </location>
</feature>
<sequence length="624" mass="68580">MKRTGNIFLSFLLVFGMLLGSIQTAVVAESEGELGKVRVIGGEEPFEATYEYTEEMTALEILEAVVGEENVETSETDDGISLDLIFGVGLGDTHFWDFYINGIQAQVGSGVYVVNEGDNLTFKYTDWTEDVENSTSIKVINYDTTIFDTSWPISFLPEEQPTAFDLLLTVLGYENIDYTYYDVMGYYIERISNNSIKEKHFWAFYVDKVAQVVGASNHYLENGDQIKFNYESWDTGDWDDDGSTGGSDDKDNSNDLSTNLDKAIVKTSVEAAKNYVLSQTVGDWQAIALKQAGYPIPTEYLASVKKAVSDAEGQFRLINDTSRRSLGILAAGADPTNIEGYNLIERIYNGTNVTNQGLVGVAFSLIALDSANFTVPADALWTREALIEELLNGQLSDGGWNWTGRAPSDLDSTAMILTALAPYENDPEVQTAIDSAVQLLVDSFIDDKVNNSSTAAQIIIALSALELDANAYHNSNDTSLIEYLLSFQNETDGGFGWQNTNSDAFSTDQAFRGIVAYQLFIEGKSSLYSFGQSSEPGQEPEPEKEEPATPISDDDGTPPVAETETDNGETEEETTTPVSSEQEKEGHRLPDTSTLYYNLLALGILLVLVGAIYLVRVRRLKAMN</sequence>
<accession>A0ABS6JEA8</accession>
<dbReference type="RefSeq" id="WP_217066160.1">
    <property type="nucleotide sequence ID" value="NZ_JAHQCS010000091.1"/>
</dbReference>
<keyword evidence="2" id="KW-0472">Membrane</keyword>
<proteinExistence type="predicted"/>
<dbReference type="Proteomes" id="UP000784880">
    <property type="component" value="Unassembled WGS sequence"/>
</dbReference>
<gene>
    <name evidence="4" type="ORF">KS419_09660</name>
</gene>
<keyword evidence="2" id="KW-0812">Transmembrane</keyword>